<organism evidence="1 2">
    <name type="scientific">Pseudochelatococcus lubricantis</name>
    <dbReference type="NCBI Taxonomy" id="1538102"/>
    <lineage>
        <taxon>Bacteria</taxon>
        <taxon>Pseudomonadati</taxon>
        <taxon>Pseudomonadota</taxon>
        <taxon>Alphaproteobacteria</taxon>
        <taxon>Hyphomicrobiales</taxon>
        <taxon>Chelatococcaceae</taxon>
        <taxon>Pseudochelatococcus</taxon>
    </lineage>
</organism>
<accession>A0ABX0V1Y0</accession>
<proteinExistence type="predicted"/>
<reference evidence="1 2" key="1">
    <citation type="submission" date="2020-03" db="EMBL/GenBank/DDBJ databases">
        <title>Genomic Encyclopedia of Type Strains, Phase IV (KMG-IV): sequencing the most valuable type-strain genomes for metagenomic binning, comparative biology and taxonomic classification.</title>
        <authorList>
            <person name="Goeker M."/>
        </authorList>
    </citation>
    <scope>NUCLEOTIDE SEQUENCE [LARGE SCALE GENOMIC DNA]</scope>
    <source>
        <strain evidence="1 2">DSM 103870</strain>
    </source>
</reference>
<evidence type="ECO:0000313" key="2">
    <source>
        <dbReference type="Proteomes" id="UP001429580"/>
    </source>
</evidence>
<dbReference type="EMBL" id="JAASQI010000007">
    <property type="protein sequence ID" value="NIJ59137.1"/>
    <property type="molecule type" value="Genomic_DNA"/>
</dbReference>
<dbReference type="RefSeq" id="WP_166954223.1">
    <property type="nucleotide sequence ID" value="NZ_JAASQI010000007.1"/>
</dbReference>
<dbReference type="Proteomes" id="UP001429580">
    <property type="component" value="Unassembled WGS sequence"/>
</dbReference>
<comment type="caution">
    <text evidence="1">The sequence shown here is derived from an EMBL/GenBank/DDBJ whole genome shotgun (WGS) entry which is preliminary data.</text>
</comment>
<name>A0ABX0V1Y0_9HYPH</name>
<sequence length="62" mass="6991">MLVLLGQVGRDMSGAISFAERGMTGVYVREVTPEEDLEQVVDELPRKPFFAVENFIIVKSIY</sequence>
<gene>
    <name evidence="1" type="ORF">FHS82_002992</name>
</gene>
<protein>
    <submittedName>
        <fullName evidence="1">Uncharacterized protein</fullName>
    </submittedName>
</protein>
<evidence type="ECO:0000313" key="1">
    <source>
        <dbReference type="EMBL" id="NIJ59137.1"/>
    </source>
</evidence>
<keyword evidence="2" id="KW-1185">Reference proteome</keyword>